<dbReference type="PROSITE" id="PS52027">
    <property type="entry name" value="ZF_C2HC_C3H"/>
    <property type="match status" value="1"/>
</dbReference>
<feature type="region of interest" description="Disordered" evidence="6">
    <location>
        <begin position="1246"/>
        <end position="1273"/>
    </location>
</feature>
<dbReference type="EMBL" id="QKKF02025294">
    <property type="protein sequence ID" value="RZF37101.1"/>
    <property type="molecule type" value="Genomic_DNA"/>
</dbReference>
<keyword evidence="4" id="KW-0862">Zinc</keyword>
<dbReference type="Pfam" id="PF13913">
    <property type="entry name" value="zf-C2HC_2"/>
    <property type="match status" value="2"/>
</dbReference>
<dbReference type="InterPro" id="IPR049899">
    <property type="entry name" value="Znf_C2HC_C3H"/>
</dbReference>
<dbReference type="PANTHER" id="PTHR13555:SF5">
    <property type="entry name" value="ZINC-FINGER OF A C2HC-TYPE"/>
    <property type="match status" value="1"/>
</dbReference>
<accession>A0A482WVC7</accession>
<keyword evidence="9" id="KW-1185">Reference proteome</keyword>
<comment type="caution">
    <text evidence="8">The sequence shown here is derived from an EMBL/GenBank/DDBJ whole genome shotgun (WGS) entry which is preliminary data.</text>
</comment>
<dbReference type="OrthoDB" id="10066537at2759"/>
<evidence type="ECO:0000256" key="1">
    <source>
        <dbReference type="ARBA" id="ARBA00022723"/>
    </source>
</evidence>
<feature type="compositionally biased region" description="Low complexity" evidence="6">
    <location>
        <begin position="264"/>
        <end position="275"/>
    </location>
</feature>
<dbReference type="Gene3D" id="3.30.160.60">
    <property type="entry name" value="Classic Zinc Finger"/>
    <property type="match status" value="1"/>
</dbReference>
<evidence type="ECO:0000313" key="9">
    <source>
        <dbReference type="Proteomes" id="UP000291343"/>
    </source>
</evidence>
<feature type="compositionally biased region" description="Basic and acidic residues" evidence="6">
    <location>
        <begin position="287"/>
        <end position="306"/>
    </location>
</feature>
<gene>
    <name evidence="8" type="ORF">LSTR_LSTR013797</name>
</gene>
<organism evidence="8 9">
    <name type="scientific">Laodelphax striatellus</name>
    <name type="common">Small brown planthopper</name>
    <name type="synonym">Delphax striatella</name>
    <dbReference type="NCBI Taxonomy" id="195883"/>
    <lineage>
        <taxon>Eukaryota</taxon>
        <taxon>Metazoa</taxon>
        <taxon>Ecdysozoa</taxon>
        <taxon>Arthropoda</taxon>
        <taxon>Hexapoda</taxon>
        <taxon>Insecta</taxon>
        <taxon>Pterygota</taxon>
        <taxon>Neoptera</taxon>
        <taxon>Paraneoptera</taxon>
        <taxon>Hemiptera</taxon>
        <taxon>Auchenorrhyncha</taxon>
        <taxon>Fulgoroidea</taxon>
        <taxon>Delphacidae</taxon>
        <taxon>Criomorphinae</taxon>
        <taxon>Laodelphax</taxon>
    </lineage>
</organism>
<sequence length="1381" mass="155333">MAEPEESIPSVLLPCNSCGRTFRPDALSKHEKYCEKSLIKKRKVFDSAKQRLQGDLAEFLPVLATQKKKIDKSPIRKTQSKWKEKHLEFVRAIRAAKGGPASTEGGGGAAALAPPVKPVDHEKCLYCDRYFGPKAYDRHLEWCKEHSSLVRPKSPASIQAKQRLEARTKYKAPLLNRTRRASISEKCSPKSCTRDPSPAADRLTRTRSSSLSSRTVTNMNREPLSNVSSKTNSGMDSFRRNQPARNSRRSVSPLKKTTPETAKNKAVNNNLNQNNRTRGRQVTSHVVKNEAKREEKTTPKSVKDDIFSASCNISPITPGQNQRQKTRTPSHNSGPKYSSHSQSKGEQCMLNTILISQDVMGMTVQQCCLKSDTETDELAEKYYKVGEESKYLKCAKARQTSSRKSPSVRYVKRQQFKPDLSMSNDIVHFTGIDDDQISKQIQIYMPSTDCDNFIPDVHESDSSIEILRRTKNSRILDANELADSIVTVGQCSNIGDDNADNKLGTYDLKLVPNEVGVSLIDRELLTSDLDINSSKFHRDDGNASQCSESRDEFDLGQNSFFTEECSNPEMVARPLEKEEVEVVSCSLEKEVVSSEVNAMLLTENEPKVSLKMLFSNPKLDSKENLCSNCRKSKSESDVLLFYRKDMMKCCIKQRERIFEVKKSLFSLLSNHALDAPSRHKESQGSLWEDAEPDFGKVGEYDHPSTDPSFTKYKSCSSINEKTCSDNGSEIEVIDESEIAEGDYNFQWGSTHEILSPKRKLSPESVDLVEVLEEKFCNPIFSDEGPRVEEVSSIQEDLVDYIGGCKIATHDFPSENYSEVQYPSIEVPSESVDLIESLEQVSICDTAQDCLGDRKAILENETSEDDFYKSSGEYLHRFVECQTVGSSELLTDGIENSHNGFHKSSEEFLSRLVECEAICPTTFEQPNTTGNSHDGFQKSMNTSGEFLPDCGECESGLSATFELPDKVSDKEDENLNAAITTDVCLEEKVGLIDDELEIDAYPVENVEDDRLSYIIESDKIIKENDNVEEFVVTSDSGNHVKDGGEFIRNGSEQNEFEQQDQSKERLKTRKKWRIIECNKLKNVSILNYEHNLDYNEGSLENVESVDPRADNEWAEKLQTTNKKSLLRRKFKSKIPSRNVNKPPADVRLLKNKIQTPSKNKTGEELETWKSRFPVIGKSSSPTETESIPNIELEQTKTESESCAVLYYNESVGRLWKINNFNADCKGFENSRNKTSYSKEFEFSNSRNKTFSLPPIKESSSAESSKSLSIKQSETKIERVQRNGAVESIETNLLRKKHLPMIRRTTSNEMNVEDGRKIARSLNRKSPQEGSPVDVDNCSSGSDCSSTRGKAAHTANFCHECGAKFPVLAAKFCCNCGVRRLII</sequence>
<protein>
    <recommendedName>
        <fullName evidence="7">C2HC/C3H-type domain-containing protein</fullName>
    </recommendedName>
</protein>
<feature type="region of interest" description="Disordered" evidence="6">
    <location>
        <begin position="151"/>
        <end position="344"/>
    </location>
</feature>
<feature type="domain" description="C2HC/C3H-type" evidence="7">
    <location>
        <begin position="11"/>
        <end position="40"/>
    </location>
</feature>
<keyword evidence="3 5" id="KW-0863">Zinc-finger</keyword>
<keyword evidence="1" id="KW-0479">Metal-binding</keyword>
<evidence type="ECO:0000256" key="3">
    <source>
        <dbReference type="ARBA" id="ARBA00022771"/>
    </source>
</evidence>
<evidence type="ECO:0000313" key="8">
    <source>
        <dbReference type="EMBL" id="RZF37101.1"/>
    </source>
</evidence>
<feature type="compositionally biased region" description="Low complexity" evidence="6">
    <location>
        <begin position="1255"/>
        <end position="1270"/>
    </location>
</feature>
<evidence type="ECO:0000256" key="2">
    <source>
        <dbReference type="ARBA" id="ARBA00022737"/>
    </source>
</evidence>
<evidence type="ECO:0000256" key="6">
    <source>
        <dbReference type="SAM" id="MobiDB-lite"/>
    </source>
</evidence>
<evidence type="ECO:0000259" key="7">
    <source>
        <dbReference type="PROSITE" id="PS52027"/>
    </source>
</evidence>
<feature type="compositionally biased region" description="Polar residues" evidence="6">
    <location>
        <begin position="309"/>
        <end position="344"/>
    </location>
</feature>
<feature type="compositionally biased region" description="Low complexity" evidence="6">
    <location>
        <begin position="206"/>
        <end position="215"/>
    </location>
</feature>
<dbReference type="GO" id="GO:0008270">
    <property type="term" value="F:zinc ion binding"/>
    <property type="evidence" value="ECO:0007669"/>
    <property type="project" value="UniProtKB-KW"/>
</dbReference>
<dbReference type="Proteomes" id="UP000291343">
    <property type="component" value="Unassembled WGS sequence"/>
</dbReference>
<dbReference type="PANTHER" id="PTHR13555">
    <property type="entry name" value="C2H2 ZINC FINGER CGI-62-RELATED"/>
    <property type="match status" value="1"/>
</dbReference>
<keyword evidence="2" id="KW-0677">Repeat</keyword>
<name>A0A482WVC7_LAOST</name>
<reference evidence="8 9" key="1">
    <citation type="journal article" date="2017" name="Gigascience">
        <title>Genome sequence of the small brown planthopper, Laodelphax striatellus.</title>
        <authorList>
            <person name="Zhu J."/>
            <person name="Jiang F."/>
            <person name="Wang X."/>
            <person name="Yang P."/>
            <person name="Bao Y."/>
            <person name="Zhao W."/>
            <person name="Wang W."/>
            <person name="Lu H."/>
            <person name="Wang Q."/>
            <person name="Cui N."/>
            <person name="Li J."/>
            <person name="Chen X."/>
            <person name="Luo L."/>
            <person name="Yu J."/>
            <person name="Kang L."/>
            <person name="Cui F."/>
        </authorList>
    </citation>
    <scope>NUCLEOTIDE SEQUENCE [LARGE SCALE GENOMIC DNA]</scope>
    <source>
        <strain evidence="8">Lst14</strain>
    </source>
</reference>
<proteinExistence type="predicted"/>
<dbReference type="InterPro" id="IPR026319">
    <property type="entry name" value="ZC2HC1A/B-like"/>
</dbReference>
<evidence type="ECO:0000256" key="5">
    <source>
        <dbReference type="PROSITE-ProRule" id="PRU01371"/>
    </source>
</evidence>
<evidence type="ECO:0000256" key="4">
    <source>
        <dbReference type="ARBA" id="ARBA00022833"/>
    </source>
</evidence>
<feature type="compositionally biased region" description="Polar residues" evidence="6">
    <location>
        <begin position="216"/>
        <end position="235"/>
    </location>
</feature>
<dbReference type="InParanoid" id="A0A482WVC7"/>